<protein>
    <submittedName>
        <fullName evidence="1">Uncharacterized protein</fullName>
    </submittedName>
</protein>
<evidence type="ECO:0000313" key="2">
    <source>
        <dbReference type="Proteomes" id="UP000033166"/>
    </source>
</evidence>
<proteinExistence type="predicted"/>
<accession>A0A0D6DV41</accession>
<dbReference type="HOGENOM" id="CLU_174717_0_0_9"/>
<dbReference type="Proteomes" id="UP000033166">
    <property type="component" value="Chromosome I"/>
</dbReference>
<sequence>MEVSYKGKKVTVWEISKKDVYPEWVQALFDTNHLTWYDNRLKILVQAINPNPRRDLKLGLLANLEGHYGGGYKMGEIGDFFDATNGRVVSKKKFLSEYTFKN</sequence>
<dbReference type="RefSeq" id="WP_047915071.1">
    <property type="nucleotide sequence ID" value="NZ_LN774769.1"/>
</dbReference>
<gene>
    <name evidence="1" type="ORF">LACPI_0649</name>
</gene>
<dbReference type="EMBL" id="LN774769">
    <property type="protein sequence ID" value="CEN27849.1"/>
    <property type="molecule type" value="Genomic_DNA"/>
</dbReference>
<organism evidence="1 2">
    <name type="scientific">Pseudolactococcus piscium MKFS47</name>
    <dbReference type="NCBI Taxonomy" id="297352"/>
    <lineage>
        <taxon>Bacteria</taxon>
        <taxon>Bacillati</taxon>
        <taxon>Bacillota</taxon>
        <taxon>Bacilli</taxon>
        <taxon>Lactobacillales</taxon>
        <taxon>Streptococcaceae</taxon>
        <taxon>Pseudolactococcus</taxon>
    </lineage>
</organism>
<reference evidence="2" key="1">
    <citation type="submission" date="2015-01" db="EMBL/GenBank/DDBJ databases">
        <authorList>
            <person name="Andreevskaya M."/>
        </authorList>
    </citation>
    <scope>NUCLEOTIDE SEQUENCE [LARGE SCALE GENOMIC DNA]</scope>
    <source>
        <strain evidence="2">MKFS47</strain>
    </source>
</reference>
<dbReference type="KEGG" id="lpk:LACPI_0649"/>
<name>A0A0D6DV41_9LACT</name>
<evidence type="ECO:0000313" key="1">
    <source>
        <dbReference type="EMBL" id="CEN27849.1"/>
    </source>
</evidence>
<dbReference type="AlphaFoldDB" id="A0A0D6DV41"/>